<feature type="domain" description="BZIP" evidence="5">
    <location>
        <begin position="64"/>
        <end position="78"/>
    </location>
</feature>
<name>N1Q3I0_DOTSN</name>
<dbReference type="CDD" id="cd14688">
    <property type="entry name" value="bZIP_YAP"/>
    <property type="match status" value="1"/>
</dbReference>
<evidence type="ECO:0000256" key="2">
    <source>
        <dbReference type="ARBA" id="ARBA00023242"/>
    </source>
</evidence>
<proteinExistence type="predicted"/>
<dbReference type="OMA" id="LDTDPFG"/>
<dbReference type="Gene3D" id="1.20.5.170">
    <property type="match status" value="1"/>
</dbReference>
<feature type="compositionally biased region" description="Low complexity" evidence="4">
    <location>
        <begin position="161"/>
        <end position="174"/>
    </location>
</feature>
<organism evidence="6 7">
    <name type="scientific">Dothistroma septosporum (strain NZE10 / CBS 128990)</name>
    <name type="common">Red band needle blight fungus</name>
    <name type="synonym">Mycosphaerella pini</name>
    <dbReference type="NCBI Taxonomy" id="675120"/>
    <lineage>
        <taxon>Eukaryota</taxon>
        <taxon>Fungi</taxon>
        <taxon>Dikarya</taxon>
        <taxon>Ascomycota</taxon>
        <taxon>Pezizomycotina</taxon>
        <taxon>Dothideomycetes</taxon>
        <taxon>Dothideomycetidae</taxon>
        <taxon>Mycosphaerellales</taxon>
        <taxon>Mycosphaerellaceae</taxon>
        <taxon>Dothistroma</taxon>
    </lineage>
</organism>
<keyword evidence="2" id="KW-0539">Nucleus</keyword>
<feature type="region of interest" description="Disordered" evidence="4">
    <location>
        <begin position="1"/>
        <end position="75"/>
    </location>
</feature>
<dbReference type="SUPFAM" id="SSF57959">
    <property type="entry name" value="Leucine zipper domain"/>
    <property type="match status" value="1"/>
</dbReference>
<reference evidence="6 7" key="2">
    <citation type="journal article" date="2012" name="PLoS Pathog.">
        <title>Diverse lifestyles and strategies of plant pathogenesis encoded in the genomes of eighteen Dothideomycetes fungi.</title>
        <authorList>
            <person name="Ohm R.A."/>
            <person name="Feau N."/>
            <person name="Henrissat B."/>
            <person name="Schoch C.L."/>
            <person name="Horwitz B.A."/>
            <person name="Barry K.W."/>
            <person name="Condon B.J."/>
            <person name="Copeland A.C."/>
            <person name="Dhillon B."/>
            <person name="Glaser F."/>
            <person name="Hesse C.N."/>
            <person name="Kosti I."/>
            <person name="LaButti K."/>
            <person name="Lindquist E.A."/>
            <person name="Lucas S."/>
            <person name="Salamov A.A."/>
            <person name="Bradshaw R.E."/>
            <person name="Ciuffetti L."/>
            <person name="Hamelin R.C."/>
            <person name="Kema G.H.J."/>
            <person name="Lawrence C."/>
            <person name="Scott J.A."/>
            <person name="Spatafora J.W."/>
            <person name="Turgeon B.G."/>
            <person name="de Wit P.J.G.M."/>
            <person name="Zhong S."/>
            <person name="Goodwin S.B."/>
            <person name="Grigoriev I.V."/>
        </authorList>
    </citation>
    <scope>NUCLEOTIDE SEQUENCE [LARGE SCALE GENOMIC DNA]</scope>
    <source>
        <strain evidence="7">NZE10 / CBS 128990</strain>
    </source>
</reference>
<dbReference type="eggNOG" id="ENOG502S1NM">
    <property type="taxonomic scope" value="Eukaryota"/>
</dbReference>
<evidence type="ECO:0000256" key="4">
    <source>
        <dbReference type="SAM" id="MobiDB-lite"/>
    </source>
</evidence>
<feature type="coiled-coil region" evidence="3">
    <location>
        <begin position="83"/>
        <end position="110"/>
    </location>
</feature>
<protein>
    <recommendedName>
        <fullName evidence="5">BZIP domain-containing protein</fullName>
    </recommendedName>
</protein>
<dbReference type="InterPro" id="IPR046347">
    <property type="entry name" value="bZIP_sf"/>
</dbReference>
<feature type="region of interest" description="Disordered" evidence="4">
    <location>
        <begin position="142"/>
        <end position="320"/>
    </location>
</feature>
<dbReference type="GO" id="GO:0001228">
    <property type="term" value="F:DNA-binding transcription activator activity, RNA polymerase II-specific"/>
    <property type="evidence" value="ECO:0007669"/>
    <property type="project" value="TreeGrafter"/>
</dbReference>
<feature type="compositionally biased region" description="Basic and acidic residues" evidence="4">
    <location>
        <begin position="335"/>
        <end position="344"/>
    </location>
</feature>
<dbReference type="Proteomes" id="UP000016933">
    <property type="component" value="Unassembled WGS sequence"/>
</dbReference>
<feature type="compositionally biased region" description="Polar residues" evidence="4">
    <location>
        <begin position="384"/>
        <end position="401"/>
    </location>
</feature>
<gene>
    <name evidence="6" type="ORF">DOTSEDRAFT_68942</name>
</gene>
<evidence type="ECO:0000256" key="3">
    <source>
        <dbReference type="SAM" id="Coils"/>
    </source>
</evidence>
<dbReference type="OrthoDB" id="2285533at2759"/>
<feature type="region of interest" description="Disordered" evidence="4">
    <location>
        <begin position="335"/>
        <end position="442"/>
    </location>
</feature>
<accession>N1Q3I0</accession>
<dbReference type="EMBL" id="KB446535">
    <property type="protein sequence ID" value="EME50232.1"/>
    <property type="molecule type" value="Genomic_DNA"/>
</dbReference>
<reference evidence="7" key="1">
    <citation type="journal article" date="2012" name="PLoS Genet.">
        <title>The genomes of the fungal plant pathogens Cladosporium fulvum and Dothistroma septosporum reveal adaptation to different hosts and lifestyles but also signatures of common ancestry.</title>
        <authorList>
            <person name="de Wit P.J.G.M."/>
            <person name="van der Burgt A."/>
            <person name="Oekmen B."/>
            <person name="Stergiopoulos I."/>
            <person name="Abd-Elsalam K.A."/>
            <person name="Aerts A.L."/>
            <person name="Bahkali A.H."/>
            <person name="Beenen H.G."/>
            <person name="Chettri P."/>
            <person name="Cox M.P."/>
            <person name="Datema E."/>
            <person name="de Vries R.P."/>
            <person name="Dhillon B."/>
            <person name="Ganley A.R."/>
            <person name="Griffiths S.A."/>
            <person name="Guo Y."/>
            <person name="Hamelin R.C."/>
            <person name="Henrissat B."/>
            <person name="Kabir M.S."/>
            <person name="Jashni M.K."/>
            <person name="Kema G."/>
            <person name="Klaubauf S."/>
            <person name="Lapidus A."/>
            <person name="Levasseur A."/>
            <person name="Lindquist E."/>
            <person name="Mehrabi R."/>
            <person name="Ohm R.A."/>
            <person name="Owen T.J."/>
            <person name="Salamov A."/>
            <person name="Schwelm A."/>
            <person name="Schijlen E."/>
            <person name="Sun H."/>
            <person name="van den Burg H.A."/>
            <person name="van Ham R.C.H.J."/>
            <person name="Zhang S."/>
            <person name="Goodwin S.B."/>
            <person name="Grigoriev I.V."/>
            <person name="Collemare J."/>
            <person name="Bradshaw R.E."/>
        </authorList>
    </citation>
    <scope>NUCLEOTIDE SEQUENCE [LARGE SCALE GENOMIC DNA]</scope>
    <source>
        <strain evidence="7">NZE10 / CBS 128990</strain>
    </source>
</reference>
<dbReference type="GO" id="GO:0090575">
    <property type="term" value="C:RNA polymerase II transcription regulator complex"/>
    <property type="evidence" value="ECO:0007669"/>
    <property type="project" value="TreeGrafter"/>
</dbReference>
<feature type="compositionally biased region" description="Low complexity" evidence="4">
    <location>
        <begin position="197"/>
        <end position="213"/>
    </location>
</feature>
<dbReference type="PROSITE" id="PS00036">
    <property type="entry name" value="BZIP_BASIC"/>
    <property type="match status" value="1"/>
</dbReference>
<dbReference type="PANTHER" id="PTHR40621:SF9">
    <property type="entry name" value="MEAB PROTEIN"/>
    <property type="match status" value="1"/>
</dbReference>
<dbReference type="STRING" id="675120.N1Q3I0"/>
<keyword evidence="7" id="KW-1185">Reference proteome</keyword>
<dbReference type="HOGENOM" id="CLU_035241_2_0_1"/>
<dbReference type="AlphaFoldDB" id="N1Q3I0"/>
<keyword evidence="3" id="KW-0175">Coiled coil</keyword>
<dbReference type="InterPro" id="IPR004827">
    <property type="entry name" value="bZIP"/>
</dbReference>
<evidence type="ECO:0000313" key="6">
    <source>
        <dbReference type="EMBL" id="EME50232.1"/>
    </source>
</evidence>
<evidence type="ECO:0000259" key="5">
    <source>
        <dbReference type="PROSITE" id="PS00036"/>
    </source>
</evidence>
<feature type="compositionally biased region" description="Low complexity" evidence="4">
    <location>
        <begin position="283"/>
        <end position="298"/>
    </location>
</feature>
<dbReference type="SMART" id="SM00338">
    <property type="entry name" value="BRLZ"/>
    <property type="match status" value="1"/>
</dbReference>
<evidence type="ECO:0000313" key="7">
    <source>
        <dbReference type="Proteomes" id="UP000016933"/>
    </source>
</evidence>
<sequence>MGDSSILDGDMAAPSKVEPAAEGTPSSIESTPEPEAGVEPSQEPAQPQKRKGGRKPIYATSEERKQRNRQAQAAFRERRTEYIKQLEATIKQNEETLASLQRSHRAAADECLMLRYKNSLLERILLEKGIDVQTELQMKTGSPVLGPGFMHPAPSVPPQPQLQRTALQRQQARRSGQSYPPKLAPGQSSQDMNFVITSPHAHPTPSSHASSPSQLSTRSPMTMHQGGMTPPASAVLAQPQAQHLQKFGRSAQQHPNQAFYQSQQQPAGTQRPPRRPTLSNYQGSTSGLSSISAGSQNSMPQSLPAATGGSAGPQAASAFYPSPFQKHFDQLDQEYDTQHSRSMLDETEPEDIDRNHSPELHGTYPPQFEQGQGHQHGAYYEAQSGVQHGQQQPLMQPTSHPNAEDGSYDVDPNDPMLDADPFGLSASMHYPTSYSYDPHGHR</sequence>
<dbReference type="InterPro" id="IPR050936">
    <property type="entry name" value="AP-1-like"/>
</dbReference>
<evidence type="ECO:0000256" key="1">
    <source>
        <dbReference type="ARBA" id="ARBA00004123"/>
    </source>
</evidence>
<feature type="compositionally biased region" description="Polar residues" evidence="4">
    <location>
        <begin position="250"/>
        <end position="268"/>
    </location>
</feature>
<dbReference type="GO" id="GO:0000976">
    <property type="term" value="F:transcription cis-regulatory region binding"/>
    <property type="evidence" value="ECO:0007669"/>
    <property type="project" value="InterPro"/>
</dbReference>
<dbReference type="PANTHER" id="PTHR40621">
    <property type="entry name" value="TRANSCRIPTION FACTOR KAPC-RELATED"/>
    <property type="match status" value="1"/>
</dbReference>
<feature type="compositionally biased region" description="Polar residues" evidence="4">
    <location>
        <begin position="186"/>
        <end position="196"/>
    </location>
</feature>
<comment type="subcellular location">
    <subcellularLocation>
        <location evidence="1">Nucleus</location>
    </subcellularLocation>
</comment>